<organism evidence="2 3">
    <name type="scientific">Evansella tamaricis</name>
    <dbReference type="NCBI Taxonomy" id="2069301"/>
    <lineage>
        <taxon>Bacteria</taxon>
        <taxon>Bacillati</taxon>
        <taxon>Bacillota</taxon>
        <taxon>Bacilli</taxon>
        <taxon>Bacillales</taxon>
        <taxon>Bacillaceae</taxon>
        <taxon>Evansella</taxon>
    </lineage>
</organism>
<name>A0ABS6JGB4_9BACI</name>
<evidence type="ECO:0000313" key="3">
    <source>
        <dbReference type="Proteomes" id="UP000784880"/>
    </source>
</evidence>
<reference evidence="2 3" key="1">
    <citation type="submission" date="2021-06" db="EMBL/GenBank/DDBJ databases">
        <title>Bacillus sp. RD4P76, an endophyte from a halophyte.</title>
        <authorList>
            <person name="Sun J.-Q."/>
        </authorList>
    </citation>
    <scope>NUCLEOTIDE SEQUENCE [LARGE SCALE GENOMIC DNA]</scope>
    <source>
        <strain evidence="2 3">CGMCC 1.15917</strain>
    </source>
</reference>
<evidence type="ECO:0000256" key="1">
    <source>
        <dbReference type="SAM" id="MobiDB-lite"/>
    </source>
</evidence>
<dbReference type="RefSeq" id="WP_217066914.1">
    <property type="nucleotide sequence ID" value="NZ_JAHQCS010000107.1"/>
</dbReference>
<dbReference type="Proteomes" id="UP000784880">
    <property type="component" value="Unassembled WGS sequence"/>
</dbReference>
<feature type="region of interest" description="Disordered" evidence="1">
    <location>
        <begin position="214"/>
        <end position="325"/>
    </location>
</feature>
<comment type="caution">
    <text evidence="2">The sequence shown here is derived from an EMBL/GenBank/DDBJ whole genome shotgun (WGS) entry which is preliminary data.</text>
</comment>
<proteinExistence type="predicted"/>
<protein>
    <submittedName>
        <fullName evidence="2">DUF87 domain-containing protein</fullName>
    </submittedName>
</protein>
<feature type="compositionally biased region" description="Low complexity" evidence="1">
    <location>
        <begin position="257"/>
        <end position="269"/>
    </location>
</feature>
<dbReference type="PANTHER" id="PTHR30121:SF6">
    <property type="entry name" value="SLR6007 PROTEIN"/>
    <property type="match status" value="1"/>
</dbReference>
<gene>
    <name evidence="2" type="ORF">KS419_13400</name>
</gene>
<dbReference type="EMBL" id="JAHQCS010000107">
    <property type="protein sequence ID" value="MBU9712741.1"/>
    <property type="molecule type" value="Genomic_DNA"/>
</dbReference>
<sequence>MEKDTFVLDFISNQTNYYLGNNHRLKTKELDTLLLQDVSFYHIEELTFEDQSPRKEAFENVLSALRIEGVSFIYLILGDQNGVQFYFGVVRKLNEGTAQPLSININEIGENILRPSLSGNFRGSKITEVPPKRKQQLLQSIQSMEYGGFLEGVPGINEDSKDFQGVDRLIDVMLGDQFGLVIIADPMDQASITEMEKNVNHAYSSITPLTKKNVQEGNSFGVNEGKTKTTTHSNVNGTTITVGKTEGQSTNEGGSSGTSKSTTKGTSKSHNNNQRSETESGQEGSSTSDTWGKSESESSTESNATSTSITNGESATESTGHTKSENQSVTLEFINKEAQEWLKYLDEVILPRLDYGKGNGIFITSAFLLSNNKLNLFKLGNTMRSLYSGKSGNKVPLTLNITDNKRLLDSFKKFQLPRGTLEKTTQNELFSRSVLSQVVTDSKAYLGNWISTNELSLIAGLPQKEVVGLSLKEEVEFGLNFNSLPHSRKGEDHSEETQSIPLGNLVQSGRELQTIEVSLEKENLNKHIFVTGVTGSGKTTTCQKLLVDSELPFLVIEPAKTEYRILHERFDDLLIFTLGKNTIAPFRLNPFEFFEHESITSRVDMIKASLEASFKMEAAIPQLLEAAIYECYEDYGWNIATNKNKFYSNPFEDGIFPFPTLEDLLHKIEKVVHQQGFDDRLKNDYIGSIKARLQGLLVGTKGLILNTKRSIDFESLLERRVILELEEIRSGSEKSLMMGFILTNLMEAMKAKFFKTGEFKHITLMEEAHRLLSKYVPGESLTKKQGVEVFTDMLAEVRKYGESLIIVDQIPDKLTSEVLKNTNTKIVHKIFAKDDKEAIGNTMALSDEQKNFLSNLEVGRAIVFTQGWNKALQVQIIPTTNTTGTFQTLEQELRERILRFYQSSYKKGIFAGIEWLEQEPSVEFLEKYIDLLQDKELFSMYRDAINQNKLKGFKEFLETMLTDFPMEMDMLYHIIAVQLYKHQKDCSLEERKGYINDFFQDVLKDNIKQTINHHSDHLRGIS</sequence>
<accession>A0ABS6JGB4</accession>
<feature type="compositionally biased region" description="Polar residues" evidence="1">
    <location>
        <begin position="228"/>
        <end position="252"/>
    </location>
</feature>
<evidence type="ECO:0000313" key="2">
    <source>
        <dbReference type="EMBL" id="MBU9712741.1"/>
    </source>
</evidence>
<dbReference type="InterPro" id="IPR051162">
    <property type="entry name" value="T4SS_component"/>
</dbReference>
<dbReference type="PANTHER" id="PTHR30121">
    <property type="entry name" value="UNCHARACTERIZED PROTEIN YJGR-RELATED"/>
    <property type="match status" value="1"/>
</dbReference>
<feature type="compositionally biased region" description="Polar residues" evidence="1">
    <location>
        <begin position="309"/>
        <end position="325"/>
    </location>
</feature>
<keyword evidence="3" id="KW-1185">Reference proteome</keyword>
<feature type="compositionally biased region" description="Low complexity" evidence="1">
    <location>
        <begin position="297"/>
        <end position="308"/>
    </location>
</feature>
<feature type="compositionally biased region" description="Low complexity" evidence="1">
    <location>
        <begin position="279"/>
        <end position="288"/>
    </location>
</feature>